<dbReference type="CDD" id="cd14726">
    <property type="entry name" value="TraB_PrgY-like"/>
    <property type="match status" value="1"/>
</dbReference>
<dbReference type="Proteomes" id="UP001353858">
    <property type="component" value="Unassembled WGS sequence"/>
</dbReference>
<dbReference type="InterPro" id="IPR002816">
    <property type="entry name" value="TraB/PrgY/GumN_fam"/>
</dbReference>
<dbReference type="PANTHER" id="PTHR21530">
    <property type="entry name" value="PHEROMONE SHUTDOWN PROTEIN"/>
    <property type="match status" value="1"/>
</dbReference>
<reference evidence="3" key="1">
    <citation type="submission" date="2023-01" db="EMBL/GenBank/DDBJ databases">
        <title>Key to firefly adult light organ development and bioluminescence: homeobox transcription factors regulate luciferase expression and transportation to peroxisome.</title>
        <authorList>
            <person name="Fu X."/>
        </authorList>
    </citation>
    <scope>NUCLEOTIDE SEQUENCE [LARGE SCALE GENOMIC DNA]</scope>
</reference>
<name>A0AAN7PY29_9COLE</name>
<dbReference type="EMBL" id="JARPUR010000003">
    <property type="protein sequence ID" value="KAK4879232.1"/>
    <property type="molecule type" value="Genomic_DNA"/>
</dbReference>
<comment type="caution">
    <text evidence="2">The sequence shown here is derived from an EMBL/GenBank/DDBJ whole genome shotgun (WGS) entry which is preliminary data.</text>
</comment>
<feature type="region of interest" description="Disordered" evidence="1">
    <location>
        <begin position="1"/>
        <end position="57"/>
    </location>
</feature>
<dbReference type="Pfam" id="PF01963">
    <property type="entry name" value="TraB_PrgY_gumN"/>
    <property type="match status" value="1"/>
</dbReference>
<organism evidence="2 3">
    <name type="scientific">Aquatica leii</name>
    <dbReference type="NCBI Taxonomy" id="1421715"/>
    <lineage>
        <taxon>Eukaryota</taxon>
        <taxon>Metazoa</taxon>
        <taxon>Ecdysozoa</taxon>
        <taxon>Arthropoda</taxon>
        <taxon>Hexapoda</taxon>
        <taxon>Insecta</taxon>
        <taxon>Pterygota</taxon>
        <taxon>Neoptera</taxon>
        <taxon>Endopterygota</taxon>
        <taxon>Coleoptera</taxon>
        <taxon>Polyphaga</taxon>
        <taxon>Elateriformia</taxon>
        <taxon>Elateroidea</taxon>
        <taxon>Lampyridae</taxon>
        <taxon>Luciolinae</taxon>
        <taxon>Aquatica</taxon>
    </lineage>
</organism>
<sequence>MESSISNFELSESTVRVGSDSEKSSEKSDNFEELVGPDTDESSNGLNGNKDKLSHDDFDRNLPETVTLLRNPNTGVKVYLVGTAHFSKESQDDVIKVIQTVQPQVVVLELCEGRTSILSMDEATILEEAKNINFEKIRATIRANGMFNGIMYLLLLNVSARITKEISMAPGGEFRVAYREATNLPNCAVHLGDRPLQITIQRALARLSWFQTLKLSWHLLTNDEPISKEEIERCKQRDMLEQLLADMAGEYPALGEVFVDERDIFLTHKLQMVSNLKLHPRVYEDGTIEPGSVVGVVGIGHAVGISRLWSKDQRPYLANILTVPPPSLSSKIFKYTFKVSLLTLGGFIVYRFVPIPKMLRETCRSGFERIVSNIKSF</sequence>
<feature type="compositionally biased region" description="Basic and acidic residues" evidence="1">
    <location>
        <begin position="19"/>
        <end position="30"/>
    </location>
</feature>
<dbReference type="InterPro" id="IPR046345">
    <property type="entry name" value="TraB_PrgY-like"/>
</dbReference>
<accession>A0AAN7PY29</accession>
<dbReference type="PANTHER" id="PTHR21530:SF7">
    <property type="entry name" value="TRAB DOMAIN-CONTAINING PROTEIN"/>
    <property type="match status" value="1"/>
</dbReference>
<proteinExistence type="predicted"/>
<keyword evidence="3" id="KW-1185">Reference proteome</keyword>
<evidence type="ECO:0000256" key="1">
    <source>
        <dbReference type="SAM" id="MobiDB-lite"/>
    </source>
</evidence>
<evidence type="ECO:0000313" key="2">
    <source>
        <dbReference type="EMBL" id="KAK4879232.1"/>
    </source>
</evidence>
<feature type="compositionally biased region" description="Polar residues" evidence="1">
    <location>
        <begin position="1"/>
        <end position="16"/>
    </location>
</feature>
<dbReference type="AlphaFoldDB" id="A0AAN7PY29"/>
<protein>
    <recommendedName>
        <fullName evidence="4">TraB domain-containing protein</fullName>
    </recommendedName>
</protein>
<gene>
    <name evidence="2" type="ORF">RN001_007378</name>
</gene>
<evidence type="ECO:0000313" key="3">
    <source>
        <dbReference type="Proteomes" id="UP001353858"/>
    </source>
</evidence>
<evidence type="ECO:0008006" key="4">
    <source>
        <dbReference type="Google" id="ProtNLM"/>
    </source>
</evidence>